<dbReference type="InterPro" id="IPR008969">
    <property type="entry name" value="CarboxyPept-like_regulatory"/>
</dbReference>
<evidence type="ECO:0000256" key="3">
    <source>
        <dbReference type="ARBA" id="ARBA00022452"/>
    </source>
</evidence>
<dbReference type="Gene3D" id="2.40.170.20">
    <property type="entry name" value="TonB-dependent receptor, beta-barrel domain"/>
    <property type="match status" value="1"/>
</dbReference>
<accession>A0A7V0T767</accession>
<dbReference type="Gene3D" id="2.60.40.1120">
    <property type="entry name" value="Carboxypeptidase-like, regulatory domain"/>
    <property type="match status" value="1"/>
</dbReference>
<sequence>MTRIACDRVPVLAFIPAPFTTAQQLVETEAFLLGLIAEPAGMARAGRLTGRVFEAGTGNPVPWANVVLEGSGLGAAADSAGRYAVTDIPAGEYEVTASAVGYGTETSRVSLRGQPAVLDFRLRPARIDVAPIDARAEAPVRNLGDRVAPTRVVTRRDIEERGADNIQDALRAEPGVTIAACCPVSGSGEIQLQGLDGKYTTVLLDGMPGLADLGSYGLAHVPVTGVERVEIATGAGGLTYGGEAFGGVVNVVPSAVRRTGGMGQLEAGSFGNQRVQAGVDAKLDRLDASATLSRRQTGASDIDGDGVSDFPASTQTGVSARLLARLHERLDLTLSGYSWTDERRGGAMDRVAGRSDTGLLENPNIASWGPMAVLRWQAGAASLLTGRGSWSGYRQRVFTQERWLDAFEEVGYGDLQYAGQLPFNQRLSVTLSGRHERLTENTSPQARTQSRLGLVAEDELSLGPVTVIGTGRLERFSRFGTRFMPGAAVMYAPTTHVRLRGSYGTGFRAPSLYSKLAQFCAGRELVELIQNPDLAPERSRNAQLSAELSRADYSFSVGLFHNRLFDMVTDSMVGLDTARNVRQYRQFNRGEVMTRGVNLGAAFRPLPGLLLRAGYSLLDAQDAETGRALPYRSRHAASWTAGYNLARLGLSASLSGEFVGGMPTQRRHGEHLVEGPMSPNHALWHARLAKRWGGGPDAGVGYEAFVSANNLTDFVQDEWIAQEVPLWGPTRGRWFLAGLKLSF</sequence>
<keyword evidence="4 10" id="KW-0812">Transmembrane</keyword>
<dbReference type="InterPro" id="IPR000531">
    <property type="entry name" value="Beta-barrel_TonB"/>
</dbReference>
<dbReference type="Pfam" id="PF00593">
    <property type="entry name" value="TonB_dep_Rec_b-barrel"/>
    <property type="match status" value="1"/>
</dbReference>
<dbReference type="PANTHER" id="PTHR30069:SF29">
    <property type="entry name" value="HEMOGLOBIN AND HEMOGLOBIN-HAPTOGLOBIN-BINDING PROTEIN 1-RELATED"/>
    <property type="match status" value="1"/>
</dbReference>
<organism evidence="14">
    <name type="scientific">candidate division WOR-3 bacterium</name>
    <dbReference type="NCBI Taxonomy" id="2052148"/>
    <lineage>
        <taxon>Bacteria</taxon>
        <taxon>Bacteria division WOR-3</taxon>
    </lineage>
</organism>
<dbReference type="Gene3D" id="2.170.130.10">
    <property type="entry name" value="TonB-dependent receptor, plug domain"/>
    <property type="match status" value="1"/>
</dbReference>
<evidence type="ECO:0000259" key="13">
    <source>
        <dbReference type="Pfam" id="PF07715"/>
    </source>
</evidence>
<dbReference type="SUPFAM" id="SSF49464">
    <property type="entry name" value="Carboxypeptidase regulatory domain-like"/>
    <property type="match status" value="1"/>
</dbReference>
<evidence type="ECO:0000256" key="5">
    <source>
        <dbReference type="ARBA" id="ARBA00022729"/>
    </source>
</evidence>
<dbReference type="InterPro" id="IPR039426">
    <property type="entry name" value="TonB-dep_rcpt-like"/>
</dbReference>
<dbReference type="GO" id="GO:0009279">
    <property type="term" value="C:cell outer membrane"/>
    <property type="evidence" value="ECO:0007669"/>
    <property type="project" value="UniProtKB-SubCell"/>
</dbReference>
<protein>
    <submittedName>
        <fullName evidence="14">TonB-dependent receptor</fullName>
    </submittedName>
</protein>
<dbReference type="SUPFAM" id="SSF56935">
    <property type="entry name" value="Porins"/>
    <property type="match status" value="1"/>
</dbReference>
<dbReference type="AlphaFoldDB" id="A0A7V0T767"/>
<keyword evidence="9 10" id="KW-0998">Cell outer membrane</keyword>
<evidence type="ECO:0000256" key="10">
    <source>
        <dbReference type="PROSITE-ProRule" id="PRU01360"/>
    </source>
</evidence>
<dbReference type="CDD" id="cd01347">
    <property type="entry name" value="ligand_gated_channel"/>
    <property type="match status" value="1"/>
</dbReference>
<evidence type="ECO:0000256" key="6">
    <source>
        <dbReference type="ARBA" id="ARBA00023077"/>
    </source>
</evidence>
<name>A0A7V0T767_UNCW3</name>
<comment type="caution">
    <text evidence="14">The sequence shown here is derived from an EMBL/GenBank/DDBJ whole genome shotgun (WGS) entry which is preliminary data.</text>
</comment>
<dbReference type="PROSITE" id="PS52016">
    <property type="entry name" value="TONB_DEPENDENT_REC_3"/>
    <property type="match status" value="1"/>
</dbReference>
<dbReference type="InterPro" id="IPR037066">
    <property type="entry name" value="Plug_dom_sf"/>
</dbReference>
<feature type="domain" description="TonB-dependent receptor-like beta-barrel" evidence="12">
    <location>
        <begin position="279"/>
        <end position="711"/>
    </location>
</feature>
<dbReference type="GO" id="GO:0015344">
    <property type="term" value="F:siderophore uptake transmembrane transporter activity"/>
    <property type="evidence" value="ECO:0007669"/>
    <property type="project" value="TreeGrafter"/>
</dbReference>
<keyword evidence="3 10" id="KW-1134">Transmembrane beta strand</keyword>
<dbReference type="Pfam" id="PF13620">
    <property type="entry name" value="CarboxypepD_reg"/>
    <property type="match status" value="1"/>
</dbReference>
<dbReference type="GO" id="GO:0044718">
    <property type="term" value="P:siderophore transmembrane transport"/>
    <property type="evidence" value="ECO:0007669"/>
    <property type="project" value="TreeGrafter"/>
</dbReference>
<dbReference type="EMBL" id="DSBX01000350">
    <property type="protein sequence ID" value="HDR00428.1"/>
    <property type="molecule type" value="Genomic_DNA"/>
</dbReference>
<keyword evidence="5" id="KW-0732">Signal</keyword>
<dbReference type="InterPro" id="IPR036942">
    <property type="entry name" value="Beta-barrel_TonB_sf"/>
</dbReference>
<keyword evidence="2 10" id="KW-0813">Transport</keyword>
<evidence type="ECO:0000313" key="14">
    <source>
        <dbReference type="EMBL" id="HDR00428.1"/>
    </source>
</evidence>
<evidence type="ECO:0000259" key="12">
    <source>
        <dbReference type="Pfam" id="PF00593"/>
    </source>
</evidence>
<dbReference type="Pfam" id="PF07715">
    <property type="entry name" value="Plug"/>
    <property type="match status" value="1"/>
</dbReference>
<evidence type="ECO:0000256" key="9">
    <source>
        <dbReference type="ARBA" id="ARBA00023237"/>
    </source>
</evidence>
<dbReference type="InterPro" id="IPR012910">
    <property type="entry name" value="Plug_dom"/>
</dbReference>
<dbReference type="Proteomes" id="UP000885672">
    <property type="component" value="Unassembled WGS sequence"/>
</dbReference>
<comment type="subcellular location">
    <subcellularLocation>
        <location evidence="1 10">Cell outer membrane</location>
        <topology evidence="1 10">Multi-pass membrane protein</topology>
    </subcellularLocation>
</comment>
<proteinExistence type="inferred from homology"/>
<feature type="domain" description="TonB-dependent receptor plug" evidence="13">
    <location>
        <begin position="148"/>
        <end position="248"/>
    </location>
</feature>
<reference evidence="14" key="1">
    <citation type="journal article" date="2020" name="mSystems">
        <title>Genome- and Community-Level Interaction Insights into Carbon Utilization and Element Cycling Functions of Hydrothermarchaeota in Hydrothermal Sediment.</title>
        <authorList>
            <person name="Zhou Z."/>
            <person name="Liu Y."/>
            <person name="Xu W."/>
            <person name="Pan J."/>
            <person name="Luo Z.H."/>
            <person name="Li M."/>
        </authorList>
    </citation>
    <scope>NUCLEOTIDE SEQUENCE [LARGE SCALE GENOMIC DNA]</scope>
    <source>
        <strain evidence="14">SpSt-1182</strain>
    </source>
</reference>
<gene>
    <name evidence="14" type="ORF">ENN51_09125</name>
</gene>
<keyword evidence="8 14" id="KW-0675">Receptor</keyword>
<evidence type="ECO:0000256" key="4">
    <source>
        <dbReference type="ARBA" id="ARBA00022692"/>
    </source>
</evidence>
<evidence type="ECO:0000256" key="11">
    <source>
        <dbReference type="RuleBase" id="RU003357"/>
    </source>
</evidence>
<evidence type="ECO:0000256" key="1">
    <source>
        <dbReference type="ARBA" id="ARBA00004571"/>
    </source>
</evidence>
<comment type="similarity">
    <text evidence="10 11">Belongs to the TonB-dependent receptor family.</text>
</comment>
<evidence type="ECO:0000256" key="8">
    <source>
        <dbReference type="ARBA" id="ARBA00023170"/>
    </source>
</evidence>
<keyword evidence="6 11" id="KW-0798">TonB box</keyword>
<evidence type="ECO:0000256" key="2">
    <source>
        <dbReference type="ARBA" id="ARBA00022448"/>
    </source>
</evidence>
<dbReference type="PANTHER" id="PTHR30069">
    <property type="entry name" value="TONB-DEPENDENT OUTER MEMBRANE RECEPTOR"/>
    <property type="match status" value="1"/>
</dbReference>
<keyword evidence="7 10" id="KW-0472">Membrane</keyword>
<evidence type="ECO:0000256" key="7">
    <source>
        <dbReference type="ARBA" id="ARBA00023136"/>
    </source>
</evidence>